<evidence type="ECO:0000313" key="1">
    <source>
        <dbReference type="EMBL" id="CEL92257.1"/>
    </source>
</evidence>
<gene>
    <name evidence="1" type="ORF">Vbra_10983</name>
</gene>
<evidence type="ECO:0000313" key="2">
    <source>
        <dbReference type="Proteomes" id="UP000041254"/>
    </source>
</evidence>
<proteinExistence type="predicted"/>
<dbReference type="InParanoid" id="A0A0G4E9H9"/>
<keyword evidence="2" id="KW-1185">Reference proteome</keyword>
<name>A0A0G4E9H9_VITBC</name>
<protein>
    <submittedName>
        <fullName evidence="1">Uncharacterized protein</fullName>
    </submittedName>
</protein>
<reference evidence="1 2" key="1">
    <citation type="submission" date="2014-11" db="EMBL/GenBank/DDBJ databases">
        <authorList>
            <person name="Zhu J."/>
            <person name="Qi W."/>
            <person name="Song R."/>
        </authorList>
    </citation>
    <scope>NUCLEOTIDE SEQUENCE [LARGE SCALE GENOMIC DNA]</scope>
</reference>
<accession>A0A0G4E9H9</accession>
<dbReference type="AlphaFoldDB" id="A0A0G4E9H9"/>
<dbReference type="Proteomes" id="UP000041254">
    <property type="component" value="Unassembled WGS sequence"/>
</dbReference>
<dbReference type="EMBL" id="CDMY01000061">
    <property type="protein sequence ID" value="CEL92257.1"/>
    <property type="molecule type" value="Genomic_DNA"/>
</dbReference>
<dbReference type="VEuPathDB" id="CryptoDB:Vbra_10983"/>
<sequence>MGSNWSCCAFAEGPGDAKCLGAGPGDPLSVIDEFPVVPRPSPALRVPLALPLPAELLRDDILPRLNVVDLAVLRAVCHATCWQLVTVELDRRIAHLHTTIGHTVTFSLVHDVSRIIVLKSLLPDGALTQLITQFLLLLEGTGRVAALPLAFTDTDVMRYGACSGLQCTMDLESAQQLLLRVKVDGPLLSRVLGGNHAPVFKRGSDIRSNLSEYIGQQYRRDLPALLFSRRGRIVIARRKVLVDLVQLVKQHLEPVFGEVVALSTSEVPKPWKARWRGAWTYGRRGNYWIIIATHLEILDGVLIVQLINVLKPEGWSGSARPSTVRNISTADLLAPCHEGSGLHSRLSTTHIGGPPVPVLISRIYRFAEGLTGRYGSEGSDGREGLVVQMKMWAHASYGEQTEGQ</sequence>
<organism evidence="1 2">
    <name type="scientific">Vitrella brassicaformis (strain CCMP3155)</name>
    <dbReference type="NCBI Taxonomy" id="1169540"/>
    <lineage>
        <taxon>Eukaryota</taxon>
        <taxon>Sar</taxon>
        <taxon>Alveolata</taxon>
        <taxon>Colpodellida</taxon>
        <taxon>Vitrellaceae</taxon>
        <taxon>Vitrella</taxon>
    </lineage>
</organism>